<dbReference type="RefSeq" id="XP_031016418.1">
    <property type="nucleotide sequence ID" value="XM_031159535.1"/>
</dbReference>
<feature type="compositionally biased region" description="Polar residues" evidence="1">
    <location>
        <begin position="29"/>
        <end position="69"/>
    </location>
</feature>
<gene>
    <name evidence="2" type="ORF">FIESC28_05388</name>
</gene>
<feature type="region of interest" description="Disordered" evidence="1">
    <location>
        <begin position="1"/>
        <end position="81"/>
    </location>
</feature>
<sequence length="200" mass="22144">MLDTSQLPRDVELSRWNPTPIDQPCACKSQGQSKDCTSETETSPFFQTLSPIPRTQATTEDATTENLTQEAVHDNQPAHAHGSKYIPVFDETEPSLEEQLPEINKPDLEGLLPPDTFALDSEDDLNLHDPMAQHFRSPPDFDIEVLLDILEAGEASNEGSHRTESSSSVDESNFQDGLPTFEDHVRRDCLGLFGSLIPAL</sequence>
<accession>A0A366RSN4</accession>
<feature type="compositionally biased region" description="Polar residues" evidence="1">
    <location>
        <begin position="165"/>
        <end position="175"/>
    </location>
</feature>
<feature type="region of interest" description="Disordered" evidence="1">
    <location>
        <begin position="155"/>
        <end position="175"/>
    </location>
</feature>
<keyword evidence="3" id="KW-1185">Reference proteome</keyword>
<dbReference type="GeneID" id="41994831"/>
<name>A0A366RSN4_9HYPO</name>
<comment type="caution">
    <text evidence="2">The sequence shown here is derived from an EMBL/GenBank/DDBJ whole genome shotgun (WGS) entry which is preliminary data.</text>
</comment>
<protein>
    <submittedName>
        <fullName evidence="2">Uncharacterized protein</fullName>
    </submittedName>
</protein>
<organism evidence="2 3">
    <name type="scientific">Fusarium coffeatum</name>
    <dbReference type="NCBI Taxonomy" id="231269"/>
    <lineage>
        <taxon>Eukaryota</taxon>
        <taxon>Fungi</taxon>
        <taxon>Dikarya</taxon>
        <taxon>Ascomycota</taxon>
        <taxon>Pezizomycotina</taxon>
        <taxon>Sordariomycetes</taxon>
        <taxon>Hypocreomycetidae</taxon>
        <taxon>Hypocreales</taxon>
        <taxon>Nectriaceae</taxon>
        <taxon>Fusarium</taxon>
        <taxon>Fusarium incarnatum-equiseti species complex</taxon>
    </lineage>
</organism>
<dbReference type="AlphaFoldDB" id="A0A366RSN4"/>
<evidence type="ECO:0000256" key="1">
    <source>
        <dbReference type="SAM" id="MobiDB-lite"/>
    </source>
</evidence>
<reference evidence="2 3" key="1">
    <citation type="submission" date="2018-06" db="EMBL/GenBank/DDBJ databases">
        <title>Fusarium incarnatum-equiseti species complex species 28.</title>
        <authorList>
            <person name="Gardiner D.M."/>
        </authorList>
    </citation>
    <scope>NUCLEOTIDE SEQUENCE [LARGE SCALE GENOMIC DNA]</scope>
    <source>
        <strain evidence="2 3">FIESC_28</strain>
    </source>
</reference>
<dbReference type="Proteomes" id="UP000253153">
    <property type="component" value="Unassembled WGS sequence"/>
</dbReference>
<proteinExistence type="predicted"/>
<dbReference type="EMBL" id="QKXC01000108">
    <property type="protein sequence ID" value="RBR20109.1"/>
    <property type="molecule type" value="Genomic_DNA"/>
</dbReference>
<evidence type="ECO:0000313" key="2">
    <source>
        <dbReference type="EMBL" id="RBR20109.1"/>
    </source>
</evidence>
<evidence type="ECO:0000313" key="3">
    <source>
        <dbReference type="Proteomes" id="UP000253153"/>
    </source>
</evidence>